<proteinExistence type="predicted"/>
<evidence type="ECO:0000313" key="2">
    <source>
        <dbReference type="Proteomes" id="UP000182089"/>
    </source>
</evidence>
<dbReference type="EMBL" id="FOCC01000013">
    <property type="protein sequence ID" value="SEM91586.1"/>
    <property type="molecule type" value="Genomic_DNA"/>
</dbReference>
<sequence length="66" mass="7548">MKVLWEKQFELRAIIENYLRQKGYSKKSLAKTLPSANMLKDTVSISDEGLKLFENSINNTSITPQS</sequence>
<comment type="caution">
    <text evidence="1">The sequence shown here is derived from an EMBL/GenBank/DDBJ whole genome shotgun (WGS) entry which is preliminary data.</text>
</comment>
<protein>
    <recommendedName>
        <fullName evidence="3">Transcriptional regulator</fullName>
    </recommendedName>
</protein>
<dbReference type="Proteomes" id="UP000182089">
    <property type="component" value="Unassembled WGS sequence"/>
</dbReference>
<organism evidence="1 2">
    <name type="scientific">Ligilactobacillus ruminis</name>
    <dbReference type="NCBI Taxonomy" id="1623"/>
    <lineage>
        <taxon>Bacteria</taxon>
        <taxon>Bacillati</taxon>
        <taxon>Bacillota</taxon>
        <taxon>Bacilli</taxon>
        <taxon>Lactobacillales</taxon>
        <taxon>Lactobacillaceae</taxon>
        <taxon>Ligilactobacillus</taxon>
    </lineage>
</organism>
<name>A0ABY1ADD1_9LACO</name>
<evidence type="ECO:0008006" key="3">
    <source>
        <dbReference type="Google" id="ProtNLM"/>
    </source>
</evidence>
<evidence type="ECO:0000313" key="1">
    <source>
        <dbReference type="EMBL" id="SEM91586.1"/>
    </source>
</evidence>
<reference evidence="1 2" key="1">
    <citation type="submission" date="2016-10" db="EMBL/GenBank/DDBJ databases">
        <authorList>
            <person name="Varghese N."/>
            <person name="Submissions S."/>
        </authorList>
    </citation>
    <scope>NUCLEOTIDE SEQUENCE [LARGE SCALE GENOMIC DNA]</scope>
    <source>
        <strain evidence="1 2">WC1T17</strain>
    </source>
</reference>
<gene>
    <name evidence="1" type="ORF">SAMN05216431_11337</name>
</gene>
<accession>A0ABY1ADD1</accession>